<keyword evidence="4" id="KW-1185">Reference proteome</keyword>
<keyword evidence="2" id="KW-0812">Transmembrane</keyword>
<feature type="transmembrane region" description="Helical" evidence="2">
    <location>
        <begin position="46"/>
        <end position="65"/>
    </location>
</feature>
<evidence type="ECO:0000256" key="1">
    <source>
        <dbReference type="SAM" id="MobiDB-lite"/>
    </source>
</evidence>
<evidence type="ECO:0000256" key="2">
    <source>
        <dbReference type="SAM" id="Phobius"/>
    </source>
</evidence>
<reference evidence="3 4" key="1">
    <citation type="submission" date="2019-10" db="EMBL/GenBank/DDBJ databases">
        <title>Description of Paenibacillus terricola sp. nov.</title>
        <authorList>
            <person name="Carlier A."/>
            <person name="Qi S."/>
        </authorList>
    </citation>
    <scope>NUCLEOTIDE SEQUENCE [LARGE SCALE GENOMIC DNA]</scope>
    <source>
        <strain evidence="3 4">LMG 31459</strain>
    </source>
</reference>
<dbReference type="InterPro" id="IPR032322">
    <property type="entry name" value="DUF4850"/>
</dbReference>
<organism evidence="3 4">
    <name type="scientific">Paenibacillus phytohabitans</name>
    <dbReference type="NCBI Taxonomy" id="2654978"/>
    <lineage>
        <taxon>Bacteria</taxon>
        <taxon>Bacillati</taxon>
        <taxon>Bacillota</taxon>
        <taxon>Bacilli</taxon>
        <taxon>Bacillales</taxon>
        <taxon>Paenibacillaceae</taxon>
        <taxon>Paenibacillus</taxon>
    </lineage>
</organism>
<dbReference type="Pfam" id="PF16142">
    <property type="entry name" value="DUF4850"/>
    <property type="match status" value="1"/>
</dbReference>
<evidence type="ECO:0000313" key="4">
    <source>
        <dbReference type="Proteomes" id="UP000596857"/>
    </source>
</evidence>
<accession>A0ABX1YQM0</accession>
<keyword evidence="2" id="KW-1133">Transmembrane helix</keyword>
<comment type="caution">
    <text evidence="3">The sequence shown here is derived from an EMBL/GenBank/DDBJ whole genome shotgun (WGS) entry which is preliminary data.</text>
</comment>
<evidence type="ECO:0000313" key="3">
    <source>
        <dbReference type="EMBL" id="NOU82356.1"/>
    </source>
</evidence>
<keyword evidence="2" id="KW-0472">Membrane</keyword>
<sequence>MSKLPEEWEQQLKEKPFEGMNFTPQMQKKVEQRLGGYQPKRKRYKVLAYAAVLLPVMAMLLWFGYSGLEPGKLAGRITPLVSEAPPPRETGAADFSPAPTGNSQSVPSNDYAVGIRSIYNAEVPFPSVEDKRAEVSIPLTAILSVPVLDDGNSPAHVTPPPLPKMTFPLPAGMEDKLQAALVFQGDTGSAYILLAPAGWKASAVTGANGSLGATFEDPENPGQTLQYSDNAWGCQGCAVGSIGTYFPGKAEWADEYGLTIIPPAFTEQYMAGTGGADARTVRYSLPAEASGYETAGTAYYDEGEWGYLFRKLEMTTSSAFDGQDVIDSIQGFFAAHHGPLLLPAVQNPESAAGSAEYTTQSLYLALEQRGMQLSLVPDTTELMFNKQLAGVWPEELLIDKTDTPARPDRLSVYTYADSLECAEGLAALKLEINRTTNDGGARIYPHVFRGGKFLVVYWMGGDSAEPYVYDKAIKLALRSLEGSSASEAD</sequence>
<feature type="region of interest" description="Disordered" evidence="1">
    <location>
        <begin position="79"/>
        <end position="107"/>
    </location>
</feature>
<dbReference type="Proteomes" id="UP000596857">
    <property type="component" value="Unassembled WGS sequence"/>
</dbReference>
<name>A0ABX1YQM0_9BACL</name>
<proteinExistence type="predicted"/>
<dbReference type="EMBL" id="WHOB01000078">
    <property type="protein sequence ID" value="NOU82356.1"/>
    <property type="molecule type" value="Genomic_DNA"/>
</dbReference>
<dbReference type="RefSeq" id="WP_171719714.1">
    <property type="nucleotide sequence ID" value="NZ_WHOB01000078.1"/>
</dbReference>
<gene>
    <name evidence="3" type="ORF">GC101_26155</name>
</gene>
<protein>
    <submittedName>
        <fullName evidence="3">DUF4850 domain-containing protein</fullName>
    </submittedName>
</protein>